<reference evidence="2 3" key="1">
    <citation type="submission" date="2024-11" db="EMBL/GenBank/DDBJ databases">
        <title>The Natural Products Discovery Center: Release of the First 8490 Sequenced Strains for Exploring Actinobacteria Biosynthetic Diversity.</title>
        <authorList>
            <person name="Kalkreuter E."/>
            <person name="Kautsar S.A."/>
            <person name="Yang D."/>
            <person name="Bader C.D."/>
            <person name="Teijaro C.N."/>
            <person name="Fluegel L."/>
            <person name="Davis C.M."/>
            <person name="Simpson J.R."/>
            <person name="Lauterbach L."/>
            <person name="Steele A.D."/>
            <person name="Gui C."/>
            <person name="Meng S."/>
            <person name="Li G."/>
            <person name="Viehrig K."/>
            <person name="Ye F."/>
            <person name="Su P."/>
            <person name="Kiefer A.F."/>
            <person name="Nichols A."/>
            <person name="Cepeda A.J."/>
            <person name="Yan W."/>
            <person name="Fan B."/>
            <person name="Jiang Y."/>
            <person name="Adhikari A."/>
            <person name="Zheng C.-J."/>
            <person name="Schuster L."/>
            <person name="Cowan T.M."/>
            <person name="Smanski M.J."/>
            <person name="Chevrette M.G."/>
            <person name="De Carvalho L.P.S."/>
            <person name="Shen B."/>
        </authorList>
    </citation>
    <scope>NUCLEOTIDE SEQUENCE [LARGE SCALE GENOMIC DNA]</scope>
    <source>
        <strain evidence="2 3">NPDC020863</strain>
    </source>
</reference>
<dbReference type="EMBL" id="JBJDQH010000014">
    <property type="protein sequence ID" value="MFK4270448.1"/>
    <property type="molecule type" value="Genomic_DNA"/>
</dbReference>
<gene>
    <name evidence="2" type="ORF">ACI2L5_36790</name>
</gene>
<accession>A0ABW8LXX5</accession>
<organism evidence="2 3">
    <name type="scientific">Streptomyces milbemycinicus</name>
    <dbReference type="NCBI Taxonomy" id="476552"/>
    <lineage>
        <taxon>Bacteria</taxon>
        <taxon>Bacillati</taxon>
        <taxon>Actinomycetota</taxon>
        <taxon>Actinomycetes</taxon>
        <taxon>Kitasatosporales</taxon>
        <taxon>Streptomycetaceae</taxon>
        <taxon>Streptomyces</taxon>
    </lineage>
</organism>
<dbReference type="RefSeq" id="WP_404748035.1">
    <property type="nucleotide sequence ID" value="NZ_JBJDQH010000014.1"/>
</dbReference>
<sequence>MMTPLFKRLDEEEAVARGELAALREKVAATEQWLARLAITRETALSLISESPHDDEARKPPAGGSAGVRQSAGDGAVGGGAQSAEASQRPGPVDLETARERMLVLLAGAGRAMKVQDIAAAIGEDTSNARRVETTRSRLKKLVKEGRAVEGPTAWFSIAHVDSERREESGVG</sequence>
<dbReference type="Proteomes" id="UP001620295">
    <property type="component" value="Unassembled WGS sequence"/>
</dbReference>
<feature type="region of interest" description="Disordered" evidence="1">
    <location>
        <begin position="47"/>
        <end position="95"/>
    </location>
</feature>
<name>A0ABW8LXX5_9ACTN</name>
<proteinExistence type="predicted"/>
<evidence type="ECO:0000256" key="1">
    <source>
        <dbReference type="SAM" id="MobiDB-lite"/>
    </source>
</evidence>
<evidence type="ECO:0000313" key="2">
    <source>
        <dbReference type="EMBL" id="MFK4270448.1"/>
    </source>
</evidence>
<keyword evidence="3" id="KW-1185">Reference proteome</keyword>
<evidence type="ECO:0000313" key="3">
    <source>
        <dbReference type="Proteomes" id="UP001620295"/>
    </source>
</evidence>
<comment type="caution">
    <text evidence="2">The sequence shown here is derived from an EMBL/GenBank/DDBJ whole genome shotgun (WGS) entry which is preliminary data.</text>
</comment>
<protein>
    <submittedName>
        <fullName evidence="2">Uncharacterized protein</fullName>
    </submittedName>
</protein>